<proteinExistence type="predicted"/>
<feature type="domain" description="C2H2-type" evidence="8">
    <location>
        <begin position="34"/>
        <end position="62"/>
    </location>
</feature>
<keyword evidence="2" id="KW-0862">Zinc</keyword>
<dbReference type="InterPro" id="IPR001138">
    <property type="entry name" value="Zn2Cys6_DnaBD"/>
</dbReference>
<dbReference type="InterPro" id="IPR013087">
    <property type="entry name" value="Znf_C2H2_type"/>
</dbReference>
<organism evidence="9 10">
    <name type="scientific">Saitozyma podzolica</name>
    <dbReference type="NCBI Taxonomy" id="1890683"/>
    <lineage>
        <taxon>Eukaryota</taxon>
        <taxon>Fungi</taxon>
        <taxon>Dikarya</taxon>
        <taxon>Basidiomycota</taxon>
        <taxon>Agaricomycotina</taxon>
        <taxon>Tremellomycetes</taxon>
        <taxon>Tremellales</taxon>
        <taxon>Trimorphomycetaceae</taxon>
        <taxon>Saitozyma</taxon>
    </lineage>
</organism>
<keyword evidence="6" id="KW-0863">Zinc-finger</keyword>
<dbReference type="PANTHER" id="PTHR47660">
    <property type="entry name" value="TRANSCRIPTION FACTOR WITH C2H2 AND ZN(2)-CYS(6) DNA BINDING DOMAIN (EUROFUNG)-RELATED-RELATED"/>
    <property type="match status" value="1"/>
</dbReference>
<evidence type="ECO:0000256" key="6">
    <source>
        <dbReference type="PROSITE-ProRule" id="PRU00042"/>
    </source>
</evidence>
<dbReference type="Proteomes" id="UP000279259">
    <property type="component" value="Unassembled WGS sequence"/>
</dbReference>
<dbReference type="Pfam" id="PF00096">
    <property type="entry name" value="zf-C2H2"/>
    <property type="match status" value="2"/>
</dbReference>
<evidence type="ECO:0000313" key="9">
    <source>
        <dbReference type="EMBL" id="RSH80675.1"/>
    </source>
</evidence>
<dbReference type="PROSITE" id="PS00028">
    <property type="entry name" value="ZINC_FINGER_C2H2_1"/>
    <property type="match status" value="2"/>
</dbReference>
<keyword evidence="4" id="KW-0804">Transcription</keyword>
<name>A0A427XPB5_9TREE</name>
<accession>A0A427XPB5</accession>
<evidence type="ECO:0000259" key="8">
    <source>
        <dbReference type="PROSITE" id="PS50157"/>
    </source>
</evidence>
<dbReference type="AlphaFoldDB" id="A0A427XPB5"/>
<comment type="caution">
    <text evidence="9">The sequence shown here is derived from an EMBL/GenBank/DDBJ whole genome shotgun (WGS) entry which is preliminary data.</text>
</comment>
<evidence type="ECO:0000256" key="2">
    <source>
        <dbReference type="ARBA" id="ARBA00022833"/>
    </source>
</evidence>
<dbReference type="CDD" id="cd00067">
    <property type="entry name" value="GAL4"/>
    <property type="match status" value="1"/>
</dbReference>
<protein>
    <recommendedName>
        <fullName evidence="8">C2H2-type domain-containing protein</fullName>
    </recommendedName>
</protein>
<dbReference type="EMBL" id="RSCD01000034">
    <property type="protein sequence ID" value="RSH80675.1"/>
    <property type="molecule type" value="Genomic_DNA"/>
</dbReference>
<keyword evidence="3" id="KW-0805">Transcription regulation</keyword>
<keyword evidence="5" id="KW-0539">Nucleus</keyword>
<feature type="region of interest" description="Disordered" evidence="7">
    <location>
        <begin position="87"/>
        <end position="122"/>
    </location>
</feature>
<evidence type="ECO:0000256" key="1">
    <source>
        <dbReference type="ARBA" id="ARBA00022723"/>
    </source>
</evidence>
<dbReference type="OrthoDB" id="6365676at2759"/>
<dbReference type="Gene3D" id="3.30.160.60">
    <property type="entry name" value="Classic Zinc Finger"/>
    <property type="match status" value="2"/>
</dbReference>
<dbReference type="SUPFAM" id="SSF57667">
    <property type="entry name" value="beta-beta-alpha zinc fingers"/>
    <property type="match status" value="1"/>
</dbReference>
<dbReference type="PROSITE" id="PS50157">
    <property type="entry name" value="ZINC_FINGER_C2H2_2"/>
    <property type="match status" value="2"/>
</dbReference>
<keyword evidence="10" id="KW-1185">Reference proteome</keyword>
<reference evidence="9 10" key="1">
    <citation type="submission" date="2018-11" db="EMBL/GenBank/DDBJ databases">
        <title>Genome sequence of Saitozyma podzolica DSM 27192.</title>
        <authorList>
            <person name="Aliyu H."/>
            <person name="Gorte O."/>
            <person name="Ochsenreither K."/>
        </authorList>
    </citation>
    <scope>NUCLEOTIDE SEQUENCE [LARGE SCALE GENOMIC DNA]</scope>
    <source>
        <strain evidence="9 10">DSM 27192</strain>
    </source>
</reference>
<dbReference type="STRING" id="1890683.A0A427XPB5"/>
<sequence>MQGYACKWPDCDKTYKKAVDLERHERTHTGELKYTCRVCGKRYARSDVLWRHLVQTHGEQAPAIGSPRKSACVPCAKIRVKCDGVAPTPCSRDGAQRRELRRGFSSPLRSSATPSRGSAGGLEMCPPSYSVDQFTGTVTTVGLAEKHQNFGVRLTSLGCAPTQPLAGPPTDPVPNNELFMLASTASQDDDPLSCLRIGLPMPGVYDWGFGDQNFNMLEPFHTTGGRNGNGDWGNSLLADFAVGFGWYGVDTSVPGGLGVRGGGTDSLHCQPQEIPYGQPDDSPWPHIYKPNDPDAGVSLLSVSTPFAAAALVPADDPIPVYDRLYVVS</sequence>
<dbReference type="GO" id="GO:0000981">
    <property type="term" value="F:DNA-binding transcription factor activity, RNA polymerase II-specific"/>
    <property type="evidence" value="ECO:0007669"/>
    <property type="project" value="InterPro"/>
</dbReference>
<evidence type="ECO:0000256" key="7">
    <source>
        <dbReference type="SAM" id="MobiDB-lite"/>
    </source>
</evidence>
<evidence type="ECO:0000313" key="10">
    <source>
        <dbReference type="Proteomes" id="UP000279259"/>
    </source>
</evidence>
<evidence type="ECO:0000256" key="4">
    <source>
        <dbReference type="ARBA" id="ARBA00023163"/>
    </source>
</evidence>
<keyword evidence="1" id="KW-0479">Metal-binding</keyword>
<dbReference type="InterPro" id="IPR036236">
    <property type="entry name" value="Znf_C2H2_sf"/>
</dbReference>
<feature type="compositionally biased region" description="Polar residues" evidence="7">
    <location>
        <begin position="107"/>
        <end position="116"/>
    </location>
</feature>
<evidence type="ECO:0000256" key="3">
    <source>
        <dbReference type="ARBA" id="ARBA00023015"/>
    </source>
</evidence>
<gene>
    <name evidence="9" type="ORF">EHS25_007153</name>
</gene>
<dbReference type="GO" id="GO:0008270">
    <property type="term" value="F:zinc ion binding"/>
    <property type="evidence" value="ECO:0007669"/>
    <property type="project" value="UniProtKB-KW"/>
</dbReference>
<feature type="domain" description="C2H2-type" evidence="8">
    <location>
        <begin position="4"/>
        <end position="33"/>
    </location>
</feature>
<dbReference type="SMART" id="SM00355">
    <property type="entry name" value="ZnF_C2H2"/>
    <property type="match status" value="2"/>
</dbReference>
<evidence type="ECO:0000256" key="5">
    <source>
        <dbReference type="ARBA" id="ARBA00023242"/>
    </source>
</evidence>